<name>A0A804HXP2_MUSAM</name>
<keyword evidence="2" id="KW-1185">Reference proteome</keyword>
<evidence type="ECO:0000313" key="1">
    <source>
        <dbReference type="EnsemblPlants" id="Ma02_p00100.1"/>
    </source>
</evidence>
<evidence type="ECO:0000313" key="2">
    <source>
        <dbReference type="Proteomes" id="UP000012960"/>
    </source>
</evidence>
<proteinExistence type="predicted"/>
<accession>A0A804HXP2</accession>
<protein>
    <submittedName>
        <fullName evidence="1">Uncharacterized protein</fullName>
    </submittedName>
</protein>
<dbReference type="Gramene" id="Ma02_t00100.1">
    <property type="protein sequence ID" value="Ma02_p00100.1"/>
    <property type="gene ID" value="Ma02_g00100"/>
</dbReference>
<organism evidence="1 2">
    <name type="scientific">Musa acuminata subsp. malaccensis</name>
    <name type="common">Wild banana</name>
    <name type="synonym">Musa malaccensis</name>
    <dbReference type="NCBI Taxonomy" id="214687"/>
    <lineage>
        <taxon>Eukaryota</taxon>
        <taxon>Viridiplantae</taxon>
        <taxon>Streptophyta</taxon>
        <taxon>Embryophyta</taxon>
        <taxon>Tracheophyta</taxon>
        <taxon>Spermatophyta</taxon>
        <taxon>Magnoliopsida</taxon>
        <taxon>Liliopsida</taxon>
        <taxon>Zingiberales</taxon>
        <taxon>Musaceae</taxon>
        <taxon>Musa</taxon>
    </lineage>
</organism>
<reference evidence="1" key="1">
    <citation type="submission" date="2021-05" db="UniProtKB">
        <authorList>
            <consortium name="EnsemblPlants"/>
        </authorList>
    </citation>
    <scope>IDENTIFICATION</scope>
    <source>
        <strain evidence="1">subsp. malaccensis</strain>
    </source>
</reference>
<sequence>MQFVKVALVFRNDLNKGCVLFVLV</sequence>
<dbReference type="AlphaFoldDB" id="A0A804HXP2"/>
<dbReference type="EnsemblPlants" id="Ma02_t00100.1">
    <property type="protein sequence ID" value="Ma02_p00100.1"/>
    <property type="gene ID" value="Ma02_g00100"/>
</dbReference>
<dbReference type="Proteomes" id="UP000012960">
    <property type="component" value="Unplaced"/>
</dbReference>
<dbReference type="InParanoid" id="A0A804HXP2"/>